<keyword evidence="4" id="KW-1185">Reference proteome</keyword>
<organism evidence="3 4">
    <name type="scientific">Sulfobacillus thermosulfidooxidans (strain DSM 9293 / VKM B-1269 / AT-1)</name>
    <dbReference type="NCBI Taxonomy" id="929705"/>
    <lineage>
        <taxon>Bacteria</taxon>
        <taxon>Bacillati</taxon>
        <taxon>Bacillota</taxon>
        <taxon>Clostridia</taxon>
        <taxon>Eubacteriales</taxon>
        <taxon>Clostridiales Family XVII. Incertae Sedis</taxon>
        <taxon>Sulfobacillus</taxon>
    </lineage>
</organism>
<dbReference type="SUPFAM" id="SSF160991">
    <property type="entry name" value="CV3147-like"/>
    <property type="match status" value="1"/>
</dbReference>
<dbReference type="Pfam" id="PF20906">
    <property type="entry name" value="S-Me-THD_C"/>
    <property type="match status" value="1"/>
</dbReference>
<sequence length="363" mass="39524">MSWMLDVKDLTPIAIGASILGTGGGGDPYIGQLMAQRALEQYGPVKVLEADDIAGDDWVIAIAGMGAPTVLFEKPPHGDEPVKAFLRLEKHLGISNAIPCPIEAGGINSLIPIVVAAQLNRPIVDADGMGRAFPELYMVTFHVGGLNGTPACIANEFGDYVILDHLHDNLAFEWIARGVTIRMGGHAFVAQFPMLGDQLRNNAIRGTLSLAWRIGQAVINAQENHLDPISAIASVTAYADYGEGRIIFRGKIAEVNRRTIEGFARGTMRIEGMEEFKNRSLIIDFQNENLIARDDEGKHVATVPDLITVLDSTTGQAITTERLRYGQRVAVIVIPAPSIMKTPEALKIWGPRGFRYDFDYVPL</sequence>
<accession>A0A1W1WEG8</accession>
<dbReference type="AlphaFoldDB" id="A0A1W1WEG8"/>
<protein>
    <recommendedName>
        <fullName evidence="5">DUF917 domain-containing protein</fullName>
    </recommendedName>
</protein>
<dbReference type="Gene3D" id="2.40.390.10">
    <property type="entry name" value="CV3147-like"/>
    <property type="match status" value="1"/>
</dbReference>
<evidence type="ECO:0000313" key="3">
    <source>
        <dbReference type="EMBL" id="SMC04667.1"/>
    </source>
</evidence>
<feature type="domain" description="S-Me-THD-like C-terminal" evidence="2">
    <location>
        <begin position="168"/>
        <end position="363"/>
    </location>
</feature>
<proteinExistence type="predicted"/>
<evidence type="ECO:0000259" key="1">
    <source>
        <dbReference type="Pfam" id="PF06032"/>
    </source>
</evidence>
<dbReference type="InterPro" id="IPR048350">
    <property type="entry name" value="S-Me-THD-like_C"/>
</dbReference>
<dbReference type="OrthoDB" id="7441206at2"/>
<name>A0A1W1WEG8_SULTA</name>
<gene>
    <name evidence="3" type="ORF">SAMN00768000_1774</name>
</gene>
<dbReference type="InterPro" id="IPR024071">
    <property type="entry name" value="S-Me-THD_C_sf"/>
</dbReference>
<dbReference type="InterPro" id="IPR010318">
    <property type="entry name" value="S-Me-THD_N"/>
</dbReference>
<evidence type="ECO:0000313" key="4">
    <source>
        <dbReference type="Proteomes" id="UP000192660"/>
    </source>
</evidence>
<reference evidence="4" key="1">
    <citation type="submission" date="2017-04" db="EMBL/GenBank/DDBJ databases">
        <authorList>
            <person name="Varghese N."/>
            <person name="Submissions S."/>
        </authorList>
    </citation>
    <scope>NUCLEOTIDE SEQUENCE [LARGE SCALE GENOMIC DNA]</scope>
    <source>
        <strain evidence="4">DSM 9293</strain>
    </source>
</reference>
<dbReference type="RefSeq" id="WP_084661302.1">
    <property type="nucleotide sequence ID" value="NZ_FWWY01000001.1"/>
</dbReference>
<evidence type="ECO:0008006" key="5">
    <source>
        <dbReference type="Google" id="ProtNLM"/>
    </source>
</evidence>
<feature type="domain" description="S-Me-THD N-terminal" evidence="1">
    <location>
        <begin position="8"/>
        <end position="164"/>
    </location>
</feature>
<dbReference type="Gene3D" id="3.40.1610.10">
    <property type="entry name" value="CV3147-like domain"/>
    <property type="match status" value="1"/>
</dbReference>
<dbReference type="InterPro" id="IPR027479">
    <property type="entry name" value="S-Me-THD_N_sf"/>
</dbReference>
<evidence type="ECO:0000259" key="2">
    <source>
        <dbReference type="Pfam" id="PF20906"/>
    </source>
</evidence>
<dbReference type="EMBL" id="FWWY01000001">
    <property type="protein sequence ID" value="SMC04667.1"/>
    <property type="molecule type" value="Genomic_DNA"/>
</dbReference>
<dbReference type="Proteomes" id="UP000192660">
    <property type="component" value="Unassembled WGS sequence"/>
</dbReference>
<dbReference type="Pfam" id="PF06032">
    <property type="entry name" value="S-Me-THD_N"/>
    <property type="match status" value="1"/>
</dbReference>